<accession>A0A8H6Z0X4</accession>
<evidence type="ECO:0000313" key="3">
    <source>
        <dbReference type="EMBL" id="KAF7368356.1"/>
    </source>
</evidence>
<dbReference type="EMBL" id="JACAZI010000002">
    <property type="protein sequence ID" value="KAF7368356.1"/>
    <property type="molecule type" value="Genomic_DNA"/>
</dbReference>
<sequence length="225" mass="24603">MISTSASHQHVETFDQMSVKPWSSPTDKRTRVAPDAPKICPINAFAIDWWYFGVVSTDPKSRASVVLVFSAVGVPDMPLRVQATVSFPNDTLTSTETVVPADRATVTAEGNGSSGDWHGSGFTWQYSARSGSYDIFIDSPDLDMEGQIHFQQRAPAHYPCGPAVNGGRTQYWVGECSARRCRHGGSDDWREKARLQEIASSSHLLLSLSTRFLSFVSLTLVSTGS</sequence>
<evidence type="ECO:0000256" key="1">
    <source>
        <dbReference type="SAM" id="MobiDB-lite"/>
    </source>
</evidence>
<protein>
    <recommendedName>
        <fullName evidence="2">Diels-Alderase N-terminal domain-containing protein</fullName>
    </recommendedName>
</protein>
<dbReference type="SUPFAM" id="SSF159245">
    <property type="entry name" value="AttH-like"/>
    <property type="match status" value="1"/>
</dbReference>
<dbReference type="OrthoDB" id="5344254at2759"/>
<dbReference type="InterPro" id="IPR056402">
    <property type="entry name" value="DA_N"/>
</dbReference>
<comment type="caution">
    <text evidence="3">The sequence shown here is derived from an EMBL/GenBank/DDBJ whole genome shotgun (WGS) entry which is preliminary data.</text>
</comment>
<proteinExistence type="predicted"/>
<dbReference type="Proteomes" id="UP000620124">
    <property type="component" value="Unassembled WGS sequence"/>
</dbReference>
<organism evidence="3 4">
    <name type="scientific">Mycena venus</name>
    <dbReference type="NCBI Taxonomy" id="2733690"/>
    <lineage>
        <taxon>Eukaryota</taxon>
        <taxon>Fungi</taxon>
        <taxon>Dikarya</taxon>
        <taxon>Basidiomycota</taxon>
        <taxon>Agaricomycotina</taxon>
        <taxon>Agaricomycetes</taxon>
        <taxon>Agaricomycetidae</taxon>
        <taxon>Agaricales</taxon>
        <taxon>Marasmiineae</taxon>
        <taxon>Mycenaceae</taxon>
        <taxon>Mycena</taxon>
    </lineage>
</organism>
<reference evidence="3" key="1">
    <citation type="submission" date="2020-05" db="EMBL/GenBank/DDBJ databases">
        <title>Mycena genomes resolve the evolution of fungal bioluminescence.</title>
        <authorList>
            <person name="Tsai I.J."/>
        </authorList>
    </citation>
    <scope>NUCLEOTIDE SEQUENCE</scope>
    <source>
        <strain evidence="3">CCC161011</strain>
    </source>
</reference>
<evidence type="ECO:0000259" key="2">
    <source>
        <dbReference type="Pfam" id="PF24137"/>
    </source>
</evidence>
<feature type="domain" description="Diels-Alderase N-terminal" evidence="2">
    <location>
        <begin position="37"/>
        <end position="162"/>
    </location>
</feature>
<evidence type="ECO:0000313" key="4">
    <source>
        <dbReference type="Proteomes" id="UP000620124"/>
    </source>
</evidence>
<gene>
    <name evidence="3" type="ORF">MVEN_00157200</name>
</gene>
<feature type="region of interest" description="Disordered" evidence="1">
    <location>
        <begin position="1"/>
        <end position="31"/>
    </location>
</feature>
<keyword evidence="4" id="KW-1185">Reference proteome</keyword>
<dbReference type="Pfam" id="PF24137">
    <property type="entry name" value="DA_N"/>
    <property type="match status" value="1"/>
</dbReference>
<name>A0A8H6Z0X4_9AGAR</name>
<dbReference type="AlphaFoldDB" id="A0A8H6Z0X4"/>